<keyword evidence="2" id="KW-1185">Reference proteome</keyword>
<name>A0A929KZJ2_9SPHI</name>
<dbReference type="Gene3D" id="1.10.10.10">
    <property type="entry name" value="Winged helix-like DNA-binding domain superfamily/Winged helix DNA-binding domain"/>
    <property type="match status" value="1"/>
</dbReference>
<dbReference type="InterPro" id="IPR030489">
    <property type="entry name" value="TR_Rrf2-type_CS"/>
</dbReference>
<dbReference type="InterPro" id="IPR036390">
    <property type="entry name" value="WH_DNA-bd_sf"/>
</dbReference>
<dbReference type="PROSITE" id="PS01332">
    <property type="entry name" value="HTH_RRF2_1"/>
    <property type="match status" value="1"/>
</dbReference>
<dbReference type="GO" id="GO:0005829">
    <property type="term" value="C:cytosol"/>
    <property type="evidence" value="ECO:0007669"/>
    <property type="project" value="TreeGrafter"/>
</dbReference>
<comment type="caution">
    <text evidence="1">The sequence shown here is derived from an EMBL/GenBank/DDBJ whole genome shotgun (WGS) entry which is preliminary data.</text>
</comment>
<dbReference type="PANTHER" id="PTHR33221:SF15">
    <property type="entry name" value="HTH-TYPE TRANSCRIPTIONAL REGULATOR YWGB-RELATED"/>
    <property type="match status" value="1"/>
</dbReference>
<dbReference type="PROSITE" id="PS51197">
    <property type="entry name" value="HTH_RRF2_2"/>
    <property type="match status" value="1"/>
</dbReference>
<sequence length="135" mass="14698">MNARFQIAIHILTLLDHADGEVLSSDYMAGSLNTNPALVRKEISNLRNHGLIDSKEGKGGGYTLSLSADKITLDMIYRTVKTGPLLGSSKNQPNPACPIGRQIGGQIGKLYDEVDHEILTKLSTITLAEFSRNFD</sequence>
<gene>
    <name evidence="1" type="ORF">IRJ16_01470</name>
</gene>
<organism evidence="1 2">
    <name type="scientific">Mucilaginibacter myungsuensis</name>
    <dbReference type="NCBI Taxonomy" id="649104"/>
    <lineage>
        <taxon>Bacteria</taxon>
        <taxon>Pseudomonadati</taxon>
        <taxon>Bacteroidota</taxon>
        <taxon>Sphingobacteriia</taxon>
        <taxon>Sphingobacteriales</taxon>
        <taxon>Sphingobacteriaceae</taxon>
        <taxon>Mucilaginibacter</taxon>
    </lineage>
</organism>
<dbReference type="RefSeq" id="WP_194109738.1">
    <property type="nucleotide sequence ID" value="NZ_JADFFL010000001.1"/>
</dbReference>
<dbReference type="PANTHER" id="PTHR33221">
    <property type="entry name" value="WINGED HELIX-TURN-HELIX TRANSCRIPTIONAL REGULATOR, RRF2 FAMILY"/>
    <property type="match status" value="1"/>
</dbReference>
<dbReference type="SUPFAM" id="SSF46785">
    <property type="entry name" value="Winged helix' DNA-binding domain"/>
    <property type="match status" value="1"/>
</dbReference>
<evidence type="ECO:0000313" key="1">
    <source>
        <dbReference type="EMBL" id="MBE9660541.1"/>
    </source>
</evidence>
<reference evidence="1" key="1">
    <citation type="submission" date="2020-10" db="EMBL/GenBank/DDBJ databases">
        <title>Mucilaginibacter mali sp. nov., isolated from rhizosphere soil of apple orchard.</title>
        <authorList>
            <person name="Lee J.-S."/>
            <person name="Kim H.S."/>
            <person name="Kim J.-S."/>
        </authorList>
    </citation>
    <scope>NUCLEOTIDE SEQUENCE</scope>
    <source>
        <strain evidence="1">KCTC 22746</strain>
    </source>
</reference>
<dbReference type="EMBL" id="JADFFL010000001">
    <property type="protein sequence ID" value="MBE9660541.1"/>
    <property type="molecule type" value="Genomic_DNA"/>
</dbReference>
<dbReference type="Pfam" id="PF02082">
    <property type="entry name" value="Rrf2"/>
    <property type="match status" value="1"/>
</dbReference>
<evidence type="ECO:0000313" key="2">
    <source>
        <dbReference type="Proteomes" id="UP000622475"/>
    </source>
</evidence>
<dbReference type="InterPro" id="IPR036388">
    <property type="entry name" value="WH-like_DNA-bd_sf"/>
</dbReference>
<dbReference type="InterPro" id="IPR000944">
    <property type="entry name" value="Tscrpt_reg_Rrf2"/>
</dbReference>
<dbReference type="Proteomes" id="UP000622475">
    <property type="component" value="Unassembled WGS sequence"/>
</dbReference>
<accession>A0A929KZJ2</accession>
<dbReference type="AlphaFoldDB" id="A0A929KZJ2"/>
<dbReference type="GO" id="GO:0003700">
    <property type="term" value="F:DNA-binding transcription factor activity"/>
    <property type="evidence" value="ECO:0007669"/>
    <property type="project" value="TreeGrafter"/>
</dbReference>
<protein>
    <submittedName>
        <fullName evidence="1">Rrf2 family transcriptional regulator</fullName>
    </submittedName>
</protein>
<proteinExistence type="predicted"/>